<dbReference type="AlphaFoldDB" id="A0A381QCI2"/>
<evidence type="ECO:0000256" key="3">
    <source>
        <dbReference type="ARBA" id="ARBA00022723"/>
    </source>
</evidence>
<name>A0A381QCI2_9ZZZZ</name>
<dbReference type="GO" id="GO:0032259">
    <property type="term" value="P:methylation"/>
    <property type="evidence" value="ECO:0007669"/>
    <property type="project" value="UniProtKB-KW"/>
</dbReference>
<dbReference type="SUPFAM" id="SSF82282">
    <property type="entry name" value="Homocysteine S-methyltransferase"/>
    <property type="match status" value="1"/>
</dbReference>
<dbReference type="InterPro" id="IPR017226">
    <property type="entry name" value="BHMT-like"/>
</dbReference>
<dbReference type="PIRSF" id="PIRSF037505">
    <property type="entry name" value="Betaine_HMT"/>
    <property type="match status" value="1"/>
</dbReference>
<dbReference type="EMBL" id="UINC01001265">
    <property type="protein sequence ID" value="SUZ76109.1"/>
    <property type="molecule type" value="Genomic_DNA"/>
</dbReference>
<dbReference type="GO" id="GO:0008898">
    <property type="term" value="F:S-adenosylmethionine-homocysteine S-methyltransferase activity"/>
    <property type="evidence" value="ECO:0007669"/>
    <property type="project" value="TreeGrafter"/>
</dbReference>
<evidence type="ECO:0000256" key="1">
    <source>
        <dbReference type="ARBA" id="ARBA00022603"/>
    </source>
</evidence>
<evidence type="ECO:0000259" key="5">
    <source>
        <dbReference type="PROSITE" id="PS50970"/>
    </source>
</evidence>
<proteinExistence type="predicted"/>
<dbReference type="InterPro" id="IPR051486">
    <property type="entry name" value="Hcy_S-methyltransferase"/>
</dbReference>
<keyword evidence="4" id="KW-0862">Zinc</keyword>
<feature type="domain" description="Hcy-binding" evidence="5">
    <location>
        <begin position="3"/>
        <end position="310"/>
    </location>
</feature>
<reference evidence="6" key="1">
    <citation type="submission" date="2018-05" db="EMBL/GenBank/DDBJ databases">
        <authorList>
            <person name="Lanie J.A."/>
            <person name="Ng W.-L."/>
            <person name="Kazmierczak K.M."/>
            <person name="Andrzejewski T.M."/>
            <person name="Davidsen T.M."/>
            <person name="Wayne K.J."/>
            <person name="Tettelin H."/>
            <person name="Glass J.I."/>
            <person name="Rusch D."/>
            <person name="Podicherti R."/>
            <person name="Tsui H.-C.T."/>
            <person name="Winkler M.E."/>
        </authorList>
    </citation>
    <scope>NUCLEOTIDE SEQUENCE</scope>
</reference>
<organism evidence="6">
    <name type="scientific">marine metagenome</name>
    <dbReference type="NCBI Taxonomy" id="408172"/>
    <lineage>
        <taxon>unclassified sequences</taxon>
        <taxon>metagenomes</taxon>
        <taxon>ecological metagenomes</taxon>
    </lineage>
</organism>
<accession>A0A381QCI2</accession>
<keyword evidence="2" id="KW-0808">Transferase</keyword>
<dbReference type="GO" id="GO:0008270">
    <property type="term" value="F:zinc ion binding"/>
    <property type="evidence" value="ECO:0007669"/>
    <property type="project" value="InterPro"/>
</dbReference>
<evidence type="ECO:0000313" key="6">
    <source>
        <dbReference type="EMBL" id="SUZ76109.1"/>
    </source>
</evidence>
<dbReference type="FunFam" id="3.20.20.330:FF:000002">
    <property type="entry name" value="Homocysteine S-methyltransferase"/>
    <property type="match status" value="1"/>
</dbReference>
<dbReference type="NCBIfam" id="NF007020">
    <property type="entry name" value="PRK09485.1"/>
    <property type="match status" value="1"/>
</dbReference>
<keyword evidence="3" id="KW-0479">Metal-binding</keyword>
<dbReference type="PANTHER" id="PTHR46015:SF1">
    <property type="entry name" value="HOMOCYSTEINE S-METHYLTRANSFERASE-LIKE ISOFORM 1"/>
    <property type="match status" value="1"/>
</dbReference>
<evidence type="ECO:0000256" key="4">
    <source>
        <dbReference type="ARBA" id="ARBA00022833"/>
    </source>
</evidence>
<dbReference type="GO" id="GO:0033528">
    <property type="term" value="P:S-methylmethionine cycle"/>
    <property type="evidence" value="ECO:0007669"/>
    <property type="project" value="TreeGrafter"/>
</dbReference>
<dbReference type="InterPro" id="IPR003726">
    <property type="entry name" value="HCY_dom"/>
</dbReference>
<dbReference type="InterPro" id="IPR036589">
    <property type="entry name" value="HCY_dom_sf"/>
</dbReference>
<dbReference type="Pfam" id="PF02574">
    <property type="entry name" value="S-methyl_trans"/>
    <property type="match status" value="1"/>
</dbReference>
<protein>
    <recommendedName>
        <fullName evidence="5">Hcy-binding domain-containing protein</fullName>
    </recommendedName>
</protein>
<dbReference type="GO" id="GO:0009086">
    <property type="term" value="P:methionine biosynthetic process"/>
    <property type="evidence" value="ECO:0007669"/>
    <property type="project" value="InterPro"/>
</dbReference>
<dbReference type="PANTHER" id="PTHR46015">
    <property type="entry name" value="ZGC:172121"/>
    <property type="match status" value="1"/>
</dbReference>
<sequence>MTSFFQDILERQGVLILDGGLATSLEKRGHRLDPHLWSAKMLIDSPEEISAVHHAFLRAGADCITTASYQASYKGFSRFGFDEAGTDELLIRSVTLARDAVNDFWSDVARPNSRIRPLVAASIGPYGAYLADGSEYDGRYGIADQDLIDFHKRRFRLLVTSEADLVVCETIPSMDETRVLLDLFDATPNARGWISFSCRDGGHLSDGSPIEAVVDLCEHIEGLVGVGVNCTAPQFVNELITRIQPRTERAVIVYPNSGESWDAKNKKWAGTNSGESWVEMAEMWYRAGARGIGGCCRIGPEVINQVRSQIIPIRSAE</sequence>
<dbReference type="Gene3D" id="3.20.20.330">
    <property type="entry name" value="Homocysteine-binding-like domain"/>
    <property type="match status" value="1"/>
</dbReference>
<gene>
    <name evidence="6" type="ORF">METZ01_LOCUS28963</name>
</gene>
<dbReference type="PROSITE" id="PS50970">
    <property type="entry name" value="HCY"/>
    <property type="match status" value="1"/>
</dbReference>
<keyword evidence="1" id="KW-0489">Methyltransferase</keyword>
<evidence type="ECO:0000256" key="2">
    <source>
        <dbReference type="ARBA" id="ARBA00022679"/>
    </source>
</evidence>